<feature type="transmembrane region" description="Helical" evidence="5">
    <location>
        <begin position="44"/>
        <end position="66"/>
    </location>
</feature>
<proteinExistence type="predicted"/>
<accession>A0A6J6U4P6</accession>
<dbReference type="InterPro" id="IPR010432">
    <property type="entry name" value="RDD"/>
</dbReference>
<evidence type="ECO:0000256" key="1">
    <source>
        <dbReference type="ARBA" id="ARBA00004141"/>
    </source>
</evidence>
<protein>
    <submittedName>
        <fullName evidence="7">Unannotated protein</fullName>
    </submittedName>
</protein>
<evidence type="ECO:0000256" key="2">
    <source>
        <dbReference type="ARBA" id="ARBA00022692"/>
    </source>
</evidence>
<keyword evidence="4 5" id="KW-0472">Membrane</keyword>
<dbReference type="EMBL" id="CAEZZE010000117">
    <property type="protein sequence ID" value="CAB4753329.1"/>
    <property type="molecule type" value="Genomic_DNA"/>
</dbReference>
<dbReference type="Pfam" id="PF06271">
    <property type="entry name" value="RDD"/>
    <property type="match status" value="1"/>
</dbReference>
<evidence type="ECO:0000256" key="3">
    <source>
        <dbReference type="ARBA" id="ARBA00022989"/>
    </source>
</evidence>
<keyword evidence="2 5" id="KW-0812">Transmembrane</keyword>
<name>A0A6J6U4P6_9ZZZZ</name>
<feature type="transmembrane region" description="Helical" evidence="5">
    <location>
        <begin position="12"/>
        <end position="32"/>
    </location>
</feature>
<dbReference type="AlphaFoldDB" id="A0A6J6U4P6"/>
<reference evidence="7" key="1">
    <citation type="submission" date="2020-05" db="EMBL/GenBank/DDBJ databases">
        <authorList>
            <person name="Chiriac C."/>
            <person name="Salcher M."/>
            <person name="Ghai R."/>
            <person name="Kavagutti S V."/>
        </authorList>
    </citation>
    <scope>NUCLEOTIDE SEQUENCE</scope>
</reference>
<organism evidence="7">
    <name type="scientific">freshwater metagenome</name>
    <dbReference type="NCBI Taxonomy" id="449393"/>
    <lineage>
        <taxon>unclassified sequences</taxon>
        <taxon>metagenomes</taxon>
        <taxon>ecological metagenomes</taxon>
    </lineage>
</organism>
<evidence type="ECO:0000256" key="4">
    <source>
        <dbReference type="ARBA" id="ARBA00023136"/>
    </source>
</evidence>
<evidence type="ECO:0000313" key="7">
    <source>
        <dbReference type="EMBL" id="CAB4753329.1"/>
    </source>
</evidence>
<gene>
    <name evidence="7" type="ORF">UFOPK2827_00661</name>
</gene>
<evidence type="ECO:0000256" key="5">
    <source>
        <dbReference type="SAM" id="Phobius"/>
    </source>
</evidence>
<dbReference type="GO" id="GO:0016020">
    <property type="term" value="C:membrane"/>
    <property type="evidence" value="ECO:0007669"/>
    <property type="project" value="UniProtKB-SubCell"/>
</dbReference>
<comment type="subcellular location">
    <subcellularLocation>
        <location evidence="1">Membrane</location>
        <topology evidence="1">Multi-pass membrane protein</topology>
    </subcellularLocation>
</comment>
<sequence>MYPRVSQGRRILGITFDWLACYAIALGFFAGGGSLADRIPGARFPVLLLLFAEYSLFVALGGSSFGHRLVGLKVVRFSDGGAVTPLQAIIRTALLLPVVTAITFDENGRGINERLSNTVLVKSRI</sequence>
<keyword evidence="3 5" id="KW-1133">Transmembrane helix</keyword>
<feature type="domain" description="RDD" evidence="6">
    <location>
        <begin position="8"/>
        <end position="102"/>
    </location>
</feature>
<evidence type="ECO:0000259" key="6">
    <source>
        <dbReference type="Pfam" id="PF06271"/>
    </source>
</evidence>